<protein>
    <submittedName>
        <fullName evidence="1">Uncharacterized protein</fullName>
    </submittedName>
</protein>
<gene>
    <name evidence="1" type="ORF">MNB_SUP05-SYMBIONT-5-1187</name>
</gene>
<accession>A0A1W1E0T3</accession>
<proteinExistence type="predicted"/>
<organism evidence="1">
    <name type="scientific">hydrothermal vent metagenome</name>
    <dbReference type="NCBI Taxonomy" id="652676"/>
    <lineage>
        <taxon>unclassified sequences</taxon>
        <taxon>metagenomes</taxon>
        <taxon>ecological metagenomes</taxon>
    </lineage>
</organism>
<reference evidence="1" key="1">
    <citation type="submission" date="2016-10" db="EMBL/GenBank/DDBJ databases">
        <authorList>
            <person name="de Groot N.N."/>
        </authorList>
    </citation>
    <scope>NUCLEOTIDE SEQUENCE</scope>
</reference>
<dbReference type="AlphaFoldDB" id="A0A1W1E0T3"/>
<evidence type="ECO:0000313" key="1">
    <source>
        <dbReference type="EMBL" id="SFV87573.1"/>
    </source>
</evidence>
<dbReference type="EMBL" id="FPHZ01000042">
    <property type="protein sequence ID" value="SFV87573.1"/>
    <property type="molecule type" value="Genomic_DNA"/>
</dbReference>
<name>A0A1W1E0T3_9ZZZZ</name>
<sequence length="47" mass="5439">MKDGVLMIIHIYAKVSLNLLKNEKSLFDEYFRLLGVPIILNLSNFVD</sequence>